<dbReference type="Pfam" id="PF13457">
    <property type="entry name" value="GW"/>
    <property type="match status" value="2"/>
</dbReference>
<feature type="domain" description="GW" evidence="2">
    <location>
        <begin position="35"/>
        <end position="90"/>
    </location>
</feature>
<feature type="region of interest" description="Disordered" evidence="1">
    <location>
        <begin position="30"/>
        <end position="56"/>
    </location>
</feature>
<dbReference type="AlphaFoldDB" id="A0A3L9YCZ9"/>
<evidence type="ECO:0000256" key="1">
    <source>
        <dbReference type="SAM" id="MobiDB-lite"/>
    </source>
</evidence>
<gene>
    <name evidence="3" type="ORF">BXY75_3168</name>
</gene>
<feature type="domain" description="GW" evidence="2">
    <location>
        <begin position="178"/>
        <end position="221"/>
    </location>
</feature>
<feature type="region of interest" description="Disordered" evidence="1">
    <location>
        <begin position="138"/>
        <end position="169"/>
    </location>
</feature>
<dbReference type="OrthoDB" id="1118190at2"/>
<organism evidence="3 4">
    <name type="scientific">Ulvibacter antarcticus</name>
    <dbReference type="NCBI Taxonomy" id="442714"/>
    <lineage>
        <taxon>Bacteria</taxon>
        <taxon>Pseudomonadati</taxon>
        <taxon>Bacteroidota</taxon>
        <taxon>Flavobacteriia</taxon>
        <taxon>Flavobacteriales</taxon>
        <taxon>Flavobacteriaceae</taxon>
        <taxon>Ulvibacter</taxon>
    </lineage>
</organism>
<dbReference type="InterPro" id="IPR025987">
    <property type="entry name" value="GW_dom"/>
</dbReference>
<comment type="caution">
    <text evidence="3">The sequence shown here is derived from an EMBL/GenBank/DDBJ whole genome shotgun (WGS) entry which is preliminary data.</text>
</comment>
<evidence type="ECO:0000313" key="3">
    <source>
        <dbReference type="EMBL" id="RMA57280.1"/>
    </source>
</evidence>
<reference evidence="3 4" key="1">
    <citation type="submission" date="2018-10" db="EMBL/GenBank/DDBJ databases">
        <title>Genomic Encyclopedia of Archaeal and Bacterial Type Strains, Phase II (KMG-II): from individual species to whole genera.</title>
        <authorList>
            <person name="Goeker M."/>
        </authorList>
    </citation>
    <scope>NUCLEOTIDE SEQUENCE [LARGE SCALE GENOMIC DNA]</scope>
    <source>
        <strain evidence="3 4">DSM 23424</strain>
    </source>
</reference>
<dbReference type="RefSeq" id="WP_121908694.1">
    <property type="nucleotide sequence ID" value="NZ_REFC01000015.1"/>
</dbReference>
<feature type="compositionally biased region" description="Polar residues" evidence="1">
    <location>
        <begin position="30"/>
        <end position="43"/>
    </location>
</feature>
<dbReference type="EMBL" id="REFC01000015">
    <property type="protein sequence ID" value="RMA57280.1"/>
    <property type="molecule type" value="Genomic_DNA"/>
</dbReference>
<feature type="compositionally biased region" description="Basic and acidic residues" evidence="1">
    <location>
        <begin position="149"/>
        <end position="169"/>
    </location>
</feature>
<accession>A0A3L9YCZ9</accession>
<protein>
    <submittedName>
        <fullName evidence="3">SH3 domain-containing protein</fullName>
    </submittedName>
</protein>
<evidence type="ECO:0000259" key="2">
    <source>
        <dbReference type="Pfam" id="PF13457"/>
    </source>
</evidence>
<feature type="compositionally biased region" description="Low complexity" evidence="1">
    <location>
        <begin position="44"/>
        <end position="56"/>
    </location>
</feature>
<dbReference type="PROSITE" id="PS51257">
    <property type="entry name" value="PROKAR_LIPOPROTEIN"/>
    <property type="match status" value="1"/>
</dbReference>
<keyword evidence="4" id="KW-1185">Reference proteome</keyword>
<proteinExistence type="predicted"/>
<sequence>MNFKNLIYFGIVSVVTIGCNNGPKVITATDTSEGQNTSSGIFSETNNGTTTTSERSGFTENLHTVVVNEKLPTNKYVYLKVTEGGKQFWIAVPKQEVTVGGTYFYRDGLLKTNFESKEYKRTFDTIYLVTSIVAPDHGSTKGNSSADFSKSDSENFKKPSEKKDIPTHTDEIIKHKGSVKISDIVANPSEYNGKTVQITGKCVKVNPNIMKRNWIHLKDGSKDDFDLVVTSNTFVAEGQVVTMKAEVTLNKDFGAGYSYDLILENGVVIE</sequence>
<evidence type="ECO:0000313" key="4">
    <source>
        <dbReference type="Proteomes" id="UP000271339"/>
    </source>
</evidence>
<name>A0A3L9YCZ9_9FLAO</name>
<dbReference type="Proteomes" id="UP000271339">
    <property type="component" value="Unassembled WGS sequence"/>
</dbReference>